<reference evidence="3" key="1">
    <citation type="journal article" date="2019" name="Int. J. Syst. Evol. Microbiol.">
        <title>The Global Catalogue of Microorganisms (GCM) 10K type strain sequencing project: providing services to taxonomists for standard genome sequencing and annotation.</title>
        <authorList>
            <consortium name="The Broad Institute Genomics Platform"/>
            <consortium name="The Broad Institute Genome Sequencing Center for Infectious Disease"/>
            <person name="Wu L."/>
            <person name="Ma J."/>
        </authorList>
    </citation>
    <scope>NUCLEOTIDE SEQUENCE [LARGE SCALE GENOMIC DNA]</scope>
    <source>
        <strain evidence="3">JCM 15089</strain>
    </source>
</reference>
<evidence type="ECO:0000313" key="2">
    <source>
        <dbReference type="EMBL" id="GAA0581069.1"/>
    </source>
</evidence>
<name>A0ABN1F3S7_9PROT</name>
<dbReference type="InterPro" id="IPR029058">
    <property type="entry name" value="AB_hydrolase_fold"/>
</dbReference>
<dbReference type="InterPro" id="IPR000073">
    <property type="entry name" value="AB_hydrolase_1"/>
</dbReference>
<feature type="domain" description="AB hydrolase-1" evidence="1">
    <location>
        <begin position="48"/>
        <end position="97"/>
    </location>
</feature>
<evidence type="ECO:0000313" key="3">
    <source>
        <dbReference type="Proteomes" id="UP001499951"/>
    </source>
</evidence>
<evidence type="ECO:0000259" key="1">
    <source>
        <dbReference type="Pfam" id="PF00561"/>
    </source>
</evidence>
<comment type="caution">
    <text evidence="2">The sequence shown here is derived from an EMBL/GenBank/DDBJ whole genome shotgun (WGS) entry which is preliminary data.</text>
</comment>
<proteinExistence type="predicted"/>
<keyword evidence="3" id="KW-1185">Reference proteome</keyword>
<dbReference type="Proteomes" id="UP001499951">
    <property type="component" value="Unassembled WGS sequence"/>
</dbReference>
<dbReference type="EMBL" id="BAAADD010000009">
    <property type="protein sequence ID" value="GAA0581069.1"/>
    <property type="molecule type" value="Genomic_DNA"/>
</dbReference>
<protein>
    <recommendedName>
        <fullName evidence="1">AB hydrolase-1 domain-containing protein</fullName>
    </recommendedName>
</protein>
<accession>A0ABN1F3S7</accession>
<dbReference type="Gene3D" id="3.40.50.1820">
    <property type="entry name" value="alpha/beta hydrolase"/>
    <property type="match status" value="1"/>
</dbReference>
<organism evidence="2 3">
    <name type="scientific">Rhizomicrobium electricum</name>
    <dbReference type="NCBI Taxonomy" id="480070"/>
    <lineage>
        <taxon>Bacteria</taxon>
        <taxon>Pseudomonadati</taxon>
        <taxon>Pseudomonadota</taxon>
        <taxon>Alphaproteobacteria</taxon>
        <taxon>Micropepsales</taxon>
        <taxon>Micropepsaceae</taxon>
        <taxon>Rhizomicrobium</taxon>
    </lineage>
</organism>
<dbReference type="SUPFAM" id="SSF53474">
    <property type="entry name" value="alpha/beta-Hydrolases"/>
    <property type="match status" value="1"/>
</dbReference>
<sequence length="184" mass="19871">MLLIPGFSSGDWSLVRLKAFLQRSGYRPATAGIWFNPGPTRRLMRRLETRLAALSGEGKVTLIGVSLGGTLARDLARRHPDQVRAVITLCSPVRFPVTTPLAPFASVLSPLHVSVWVARRHDIEKPLPVPVTALHALKDGVVLREQCWLAEPSGGRNVVVAARHMTVASHPQALEAIAAALATC</sequence>
<dbReference type="Pfam" id="PF00561">
    <property type="entry name" value="Abhydrolase_1"/>
    <property type="match status" value="1"/>
</dbReference>
<gene>
    <name evidence="2" type="ORF">GCM10008942_32400</name>
</gene>